<dbReference type="Pfam" id="PF00098">
    <property type="entry name" value="zf-CCHC"/>
    <property type="match status" value="1"/>
</dbReference>
<reference evidence="3" key="2">
    <citation type="submission" date="2015-03" db="UniProtKB">
        <authorList>
            <consortium name="EnsemblPlants"/>
        </authorList>
    </citation>
    <scope>IDENTIFICATION</scope>
</reference>
<proteinExistence type="predicted"/>
<name>A0A0D3BI91_BRAOL</name>
<evidence type="ECO:0000259" key="2">
    <source>
        <dbReference type="PROSITE" id="PS50158"/>
    </source>
</evidence>
<dbReference type="SMART" id="SM00343">
    <property type="entry name" value="ZnF_C2HC"/>
    <property type="match status" value="1"/>
</dbReference>
<keyword evidence="4" id="KW-1185">Reference proteome</keyword>
<evidence type="ECO:0000256" key="1">
    <source>
        <dbReference type="PROSITE-ProRule" id="PRU00047"/>
    </source>
</evidence>
<sequence>MSGMNMKIDKFTGRNSFSIWQIKMKALLKQQGLWAPLSGKKVEPGIAEMEVAEEMYSTILLCLADEITIEVCGVDVAVDLWSKLKSLYMTKSLTKKLLLKQRLFALRMQEGTQLQDHLGSLNSIMLDLRNIDVKVEDEDASLILLVSLPNSYENFVQSFIGSKDAVSLGEVRSALHSRELRHKASGTGTDDQTFGLFVGGGKNFGKGKRSKDKNSFSRGPKPTDICNYCKEKGHWKSDCPKKKKQADSADVVENEAKSDDDIALPVGASGSDGRLALRGIWQRKSLVHLYSEHEEVCSGKSDDGGFKSRWRFVVICLESVSWQRSGDPDVMDQAIPGRERVFPNTWNGRYATWSGCSLSLPKSEKYGKFH</sequence>
<dbReference type="InterPro" id="IPR001878">
    <property type="entry name" value="Znf_CCHC"/>
</dbReference>
<dbReference type="HOGENOM" id="CLU_748744_0_0_1"/>
<dbReference type="GO" id="GO:0008270">
    <property type="term" value="F:zinc ion binding"/>
    <property type="evidence" value="ECO:0007669"/>
    <property type="project" value="UniProtKB-KW"/>
</dbReference>
<organism evidence="3 4">
    <name type="scientific">Brassica oleracea var. oleracea</name>
    <dbReference type="NCBI Taxonomy" id="109376"/>
    <lineage>
        <taxon>Eukaryota</taxon>
        <taxon>Viridiplantae</taxon>
        <taxon>Streptophyta</taxon>
        <taxon>Embryophyta</taxon>
        <taxon>Tracheophyta</taxon>
        <taxon>Spermatophyta</taxon>
        <taxon>Magnoliopsida</taxon>
        <taxon>eudicotyledons</taxon>
        <taxon>Gunneridae</taxon>
        <taxon>Pentapetalae</taxon>
        <taxon>rosids</taxon>
        <taxon>malvids</taxon>
        <taxon>Brassicales</taxon>
        <taxon>Brassicaceae</taxon>
        <taxon>Brassiceae</taxon>
        <taxon>Brassica</taxon>
    </lineage>
</organism>
<evidence type="ECO:0000313" key="4">
    <source>
        <dbReference type="Proteomes" id="UP000032141"/>
    </source>
</evidence>
<accession>A0A0D3BI91</accession>
<keyword evidence="1" id="KW-0862">Zinc</keyword>
<evidence type="ECO:0000313" key="3">
    <source>
        <dbReference type="EnsemblPlants" id="Bo3g140030.1"/>
    </source>
</evidence>
<dbReference type="PROSITE" id="PS50158">
    <property type="entry name" value="ZF_CCHC"/>
    <property type="match status" value="1"/>
</dbReference>
<dbReference type="PANTHER" id="PTHR35317:SF29">
    <property type="entry name" value="CCHC-TYPE DOMAIN-CONTAINING PROTEIN"/>
    <property type="match status" value="1"/>
</dbReference>
<dbReference type="AlphaFoldDB" id="A0A0D3BI91"/>
<dbReference type="SUPFAM" id="SSF57756">
    <property type="entry name" value="Retrovirus zinc finger-like domains"/>
    <property type="match status" value="1"/>
</dbReference>
<dbReference type="Gene3D" id="4.10.60.10">
    <property type="entry name" value="Zinc finger, CCHC-type"/>
    <property type="match status" value="1"/>
</dbReference>
<dbReference type="Pfam" id="PF14223">
    <property type="entry name" value="Retrotran_gag_2"/>
    <property type="match status" value="1"/>
</dbReference>
<dbReference type="Proteomes" id="UP000032141">
    <property type="component" value="Chromosome C3"/>
</dbReference>
<dbReference type="Gramene" id="Bo3g140030.1">
    <property type="protein sequence ID" value="Bo3g140030.1"/>
    <property type="gene ID" value="Bo3g140030"/>
</dbReference>
<dbReference type="STRING" id="109376.A0A0D3BI91"/>
<dbReference type="EnsemblPlants" id="Bo3g140030.1">
    <property type="protein sequence ID" value="Bo3g140030.1"/>
    <property type="gene ID" value="Bo3g140030"/>
</dbReference>
<keyword evidence="1" id="KW-0479">Metal-binding</keyword>
<dbReference type="GO" id="GO:0003676">
    <property type="term" value="F:nucleic acid binding"/>
    <property type="evidence" value="ECO:0007669"/>
    <property type="project" value="InterPro"/>
</dbReference>
<dbReference type="eggNOG" id="KOG0017">
    <property type="taxonomic scope" value="Eukaryota"/>
</dbReference>
<dbReference type="InterPro" id="IPR036875">
    <property type="entry name" value="Znf_CCHC_sf"/>
</dbReference>
<feature type="domain" description="CCHC-type" evidence="2">
    <location>
        <begin position="226"/>
        <end position="241"/>
    </location>
</feature>
<keyword evidence="1" id="KW-0863">Zinc-finger</keyword>
<protein>
    <recommendedName>
        <fullName evidence="2">CCHC-type domain-containing protein</fullName>
    </recommendedName>
</protein>
<dbReference type="OMA" id="NTWNGRY"/>
<reference evidence="3 4" key="1">
    <citation type="journal article" date="2014" name="Genome Biol.">
        <title>Transcriptome and methylome profiling reveals relics of genome dominance in the mesopolyploid Brassica oleracea.</title>
        <authorList>
            <person name="Parkin I.A."/>
            <person name="Koh C."/>
            <person name="Tang H."/>
            <person name="Robinson S.J."/>
            <person name="Kagale S."/>
            <person name="Clarke W.E."/>
            <person name="Town C.D."/>
            <person name="Nixon J."/>
            <person name="Krishnakumar V."/>
            <person name="Bidwell S.L."/>
            <person name="Denoeud F."/>
            <person name="Belcram H."/>
            <person name="Links M.G."/>
            <person name="Just J."/>
            <person name="Clarke C."/>
            <person name="Bender T."/>
            <person name="Huebert T."/>
            <person name="Mason A.S."/>
            <person name="Pires J.C."/>
            <person name="Barker G."/>
            <person name="Moore J."/>
            <person name="Walley P.G."/>
            <person name="Manoli S."/>
            <person name="Batley J."/>
            <person name="Edwards D."/>
            <person name="Nelson M.N."/>
            <person name="Wang X."/>
            <person name="Paterson A.H."/>
            <person name="King G."/>
            <person name="Bancroft I."/>
            <person name="Chalhoub B."/>
            <person name="Sharpe A.G."/>
        </authorList>
    </citation>
    <scope>NUCLEOTIDE SEQUENCE</scope>
    <source>
        <strain evidence="3 4">cv. TO1000</strain>
    </source>
</reference>
<dbReference type="PANTHER" id="PTHR35317">
    <property type="entry name" value="OS04G0629600 PROTEIN"/>
    <property type="match status" value="1"/>
</dbReference>